<dbReference type="EMBL" id="JANPWB010000009">
    <property type="protein sequence ID" value="KAJ1154860.1"/>
    <property type="molecule type" value="Genomic_DNA"/>
</dbReference>
<dbReference type="AlphaFoldDB" id="A0AAV7RS83"/>
<proteinExistence type="predicted"/>
<protein>
    <submittedName>
        <fullName evidence="2">Uncharacterized protein</fullName>
    </submittedName>
</protein>
<reference evidence="2" key="1">
    <citation type="journal article" date="2022" name="bioRxiv">
        <title>Sequencing and chromosome-scale assembly of the giantPleurodeles waltlgenome.</title>
        <authorList>
            <person name="Brown T."/>
            <person name="Elewa A."/>
            <person name="Iarovenko S."/>
            <person name="Subramanian E."/>
            <person name="Araus A.J."/>
            <person name="Petzold A."/>
            <person name="Susuki M."/>
            <person name="Suzuki K.-i.T."/>
            <person name="Hayashi T."/>
            <person name="Toyoda A."/>
            <person name="Oliveira C."/>
            <person name="Osipova E."/>
            <person name="Leigh N.D."/>
            <person name="Simon A."/>
            <person name="Yun M.H."/>
        </authorList>
    </citation>
    <scope>NUCLEOTIDE SEQUENCE</scope>
    <source>
        <strain evidence="2">20211129_DDA</strain>
        <tissue evidence="2">Liver</tissue>
    </source>
</reference>
<sequence length="171" mass="18817">MSAPLGCTDEAGLNHHYPVLPRKKMATWSAVERRHTRMLEDPKPLHGLRGPATYVLPAAFGAHPLLCVRSCLIKVKLEDFFYMAPVVCEEGEQSLPNSEAPSMRIEETKVNESCTNATLTPITHPIVGKMKKMYSKCGVPNVSSRETVLPPPSGAHRTAIEDGLEARPSRM</sequence>
<evidence type="ECO:0000256" key="1">
    <source>
        <dbReference type="SAM" id="MobiDB-lite"/>
    </source>
</evidence>
<accession>A0AAV7RS83</accession>
<evidence type="ECO:0000313" key="3">
    <source>
        <dbReference type="Proteomes" id="UP001066276"/>
    </source>
</evidence>
<feature type="region of interest" description="Disordered" evidence="1">
    <location>
        <begin position="145"/>
        <end position="171"/>
    </location>
</feature>
<comment type="caution">
    <text evidence="2">The sequence shown here is derived from an EMBL/GenBank/DDBJ whole genome shotgun (WGS) entry which is preliminary data.</text>
</comment>
<dbReference type="Proteomes" id="UP001066276">
    <property type="component" value="Chromosome 5"/>
</dbReference>
<organism evidence="2 3">
    <name type="scientific">Pleurodeles waltl</name>
    <name type="common">Iberian ribbed newt</name>
    <dbReference type="NCBI Taxonomy" id="8319"/>
    <lineage>
        <taxon>Eukaryota</taxon>
        <taxon>Metazoa</taxon>
        <taxon>Chordata</taxon>
        <taxon>Craniata</taxon>
        <taxon>Vertebrata</taxon>
        <taxon>Euteleostomi</taxon>
        <taxon>Amphibia</taxon>
        <taxon>Batrachia</taxon>
        <taxon>Caudata</taxon>
        <taxon>Salamandroidea</taxon>
        <taxon>Salamandridae</taxon>
        <taxon>Pleurodelinae</taxon>
        <taxon>Pleurodeles</taxon>
    </lineage>
</organism>
<feature type="compositionally biased region" description="Basic and acidic residues" evidence="1">
    <location>
        <begin position="158"/>
        <end position="171"/>
    </location>
</feature>
<evidence type="ECO:0000313" key="2">
    <source>
        <dbReference type="EMBL" id="KAJ1154860.1"/>
    </source>
</evidence>
<gene>
    <name evidence="2" type="ORF">NDU88_007603</name>
</gene>
<keyword evidence="3" id="KW-1185">Reference proteome</keyword>
<name>A0AAV7RS83_PLEWA</name>